<feature type="coiled-coil region" evidence="5">
    <location>
        <begin position="26"/>
        <end position="60"/>
    </location>
</feature>
<dbReference type="InterPro" id="IPR027417">
    <property type="entry name" value="P-loop_NTPase"/>
</dbReference>
<dbReference type="Gene3D" id="1.10.8.430">
    <property type="entry name" value="Helical domain of apoptotic protease-activating factors"/>
    <property type="match status" value="1"/>
</dbReference>
<dbReference type="Pfam" id="PF23247">
    <property type="entry name" value="LRR_RPS2"/>
    <property type="match status" value="5"/>
</dbReference>
<dbReference type="InterPro" id="IPR032675">
    <property type="entry name" value="LRR_dom_sf"/>
</dbReference>
<name>A0A834X8X7_9FABA</name>
<gene>
    <name evidence="8" type="ORF">G2W53_002742</name>
</gene>
<dbReference type="PRINTS" id="PR00364">
    <property type="entry name" value="DISEASERSIST"/>
</dbReference>
<dbReference type="PANTHER" id="PTHR33463">
    <property type="entry name" value="NB-ARC DOMAIN-CONTAINING PROTEIN-RELATED"/>
    <property type="match status" value="1"/>
</dbReference>
<dbReference type="GO" id="GO:0043531">
    <property type="term" value="F:ADP binding"/>
    <property type="evidence" value="ECO:0007669"/>
    <property type="project" value="InterPro"/>
</dbReference>
<dbReference type="Proteomes" id="UP000634136">
    <property type="component" value="Unassembled WGS sequence"/>
</dbReference>
<feature type="domain" description="Disease resistance protein At4g27190-like leucine-rich repeats" evidence="7">
    <location>
        <begin position="1006"/>
        <end position="1128"/>
    </location>
</feature>
<dbReference type="GO" id="GO:0006952">
    <property type="term" value="P:defense response"/>
    <property type="evidence" value="ECO:0007669"/>
    <property type="project" value="UniProtKB-KW"/>
</dbReference>
<evidence type="ECO:0000259" key="7">
    <source>
        <dbReference type="Pfam" id="PF23247"/>
    </source>
</evidence>
<sequence length="1284" mass="146025">MELLCALAGKVVEFTVEPIGRELGYLISYHNNVKKLKDEFKELQNDREAVQHLVDDAQRQGEDIEVKVQDWFSRVNEITELVEKVYGEETHANTNCSFKSCPNLWLRHQISRKAKKMTLEVAEIKEKGKFDKVSFYKPPELVGVPYTSSSTADEGMQSRISIMSQVLEALADPNVDMVGLCGLPGVGKTTLAKEVVTKAKEQKLFDKVVWVTVAQNPDLKGIQTQIADNVGMKLDVESVHARASHLNQRLKNEKNLLVVLDDLWERLDLHQVGIPFENDENNKCFKCTILLTSRNEDLLYNQMNCKRNIKMDVMSEEESLNLFKENAELSDDSNHIDLLPMAVQVVQQCGGLPLAIVAVARSLKNKRKLSEWRCALNQLKRPLRRNMTGIKEVDVVLKYSYDHLDTQLQSIVLLSAMLSHDPLIIDLLMYSMGLSLLQDVHSMKDAQDALDFLVSKLKASSLLLDSFSNDRFTMHDVFREFSLSIASKEQRALVQVTTLSCHRLKSMFPTSVAKGMHHLEELTIVHCGIDVIVAKDEVSELGAATFVFPKLNKLTLSELSNLKNLYGDRHTSEWPCLQHFVIGDCNGLEIFRKGDSGLQEESPYVKYPLFFHQKVIPNLKKLTLNLNGKQLATMLWNDPMGFGATFLNLKEVEVNDHGVFDERFSEPPMDDCFQLDLILPNLESLDVGGCSNLIKWGPSIISFKNLTDMDVKWCHRLTYFVTSSTATSLVQLTRLKIYSCDKIEEIIAKERDDEAENEIINFKKLRSLQLEVLPRLKSFCSHNYTFKFPSLDKVMIRECTKMSMFCAGDIYVPLLKGVDLGVGTQELGEINLNKTIQLLFTQKVTNLELYPEMKNLWVEKLAHDKPFSKLKRLIVDNCDFSCEYVIPAHLVKSFGNLKELEVRNCEHVETIFDVKGLDLDEEARTSLPYIGLRKLKLDHLPNLKCLWTQQDHDGIGCFQYLRELEVCECESLTNIFVASTVKGLTQLDMLTIESCEVLEVIPRLEGLTLNQKDVSMIRNGKFEAGLFDQVKGLCLESFSDESVSFPYSFLERFPNLVALGVAHSCFEEILPSQAQMEEVAALKSLYVGYMDQLKTIWIENDDSHLQPIHQDLESLQVESCGSLIMLTPSFASFEYLTHLTVSGCHQLIYLVTSSTAKSLVRLERLEITDCEKMEEVVRNEISEENVEATIIAFYSLKRLKLSGLRRLKRFCSQNHHTFKFHKLEDVSISGCHQMKMFCPGMEIDEDESSFEGDLNEAIEISLLEKGKSNDSPISSRFKEAKLKT</sequence>
<dbReference type="FunFam" id="3.40.50.300:FF:001091">
    <property type="entry name" value="Probable disease resistance protein At1g61300"/>
    <property type="match status" value="1"/>
</dbReference>
<reference evidence="8" key="1">
    <citation type="submission" date="2020-09" db="EMBL/GenBank/DDBJ databases">
        <title>Genome-Enabled Discovery of Anthraquinone Biosynthesis in Senna tora.</title>
        <authorList>
            <person name="Kang S.-H."/>
            <person name="Pandey R.P."/>
            <person name="Lee C.-M."/>
            <person name="Sim J.-S."/>
            <person name="Jeong J.-T."/>
            <person name="Choi B.-S."/>
            <person name="Jung M."/>
            <person name="Ginzburg D."/>
            <person name="Zhao K."/>
            <person name="Won S.Y."/>
            <person name="Oh T.-J."/>
            <person name="Yu Y."/>
            <person name="Kim N.-H."/>
            <person name="Lee O.R."/>
            <person name="Lee T.-H."/>
            <person name="Bashyal P."/>
            <person name="Kim T.-S."/>
            <person name="Lee W.-H."/>
            <person name="Kawkins C."/>
            <person name="Kim C.-K."/>
            <person name="Kim J.S."/>
            <person name="Ahn B.O."/>
            <person name="Rhee S.Y."/>
            <person name="Sohng J.K."/>
        </authorList>
    </citation>
    <scope>NUCLEOTIDE SEQUENCE</scope>
    <source>
        <tissue evidence="8">Leaf</tissue>
    </source>
</reference>
<dbReference type="Pfam" id="PF00931">
    <property type="entry name" value="NB-ARC"/>
    <property type="match status" value="1"/>
</dbReference>
<keyword evidence="3" id="KW-0611">Plant defense</keyword>
<evidence type="ECO:0000313" key="9">
    <source>
        <dbReference type="Proteomes" id="UP000634136"/>
    </source>
</evidence>
<dbReference type="InterPro" id="IPR057135">
    <property type="entry name" value="At4g27190-like_LRR"/>
</dbReference>
<organism evidence="8 9">
    <name type="scientific">Senna tora</name>
    <dbReference type="NCBI Taxonomy" id="362788"/>
    <lineage>
        <taxon>Eukaryota</taxon>
        <taxon>Viridiplantae</taxon>
        <taxon>Streptophyta</taxon>
        <taxon>Embryophyta</taxon>
        <taxon>Tracheophyta</taxon>
        <taxon>Spermatophyta</taxon>
        <taxon>Magnoliopsida</taxon>
        <taxon>eudicotyledons</taxon>
        <taxon>Gunneridae</taxon>
        <taxon>Pentapetalae</taxon>
        <taxon>rosids</taxon>
        <taxon>fabids</taxon>
        <taxon>Fabales</taxon>
        <taxon>Fabaceae</taxon>
        <taxon>Caesalpinioideae</taxon>
        <taxon>Cassia clade</taxon>
        <taxon>Senna</taxon>
    </lineage>
</organism>
<dbReference type="InterPro" id="IPR042197">
    <property type="entry name" value="Apaf_helical"/>
</dbReference>
<keyword evidence="2" id="KW-0547">Nucleotide-binding</keyword>
<dbReference type="Gene3D" id="3.40.50.300">
    <property type="entry name" value="P-loop containing nucleotide triphosphate hydrolases"/>
    <property type="match status" value="1"/>
</dbReference>
<proteinExistence type="inferred from homology"/>
<evidence type="ECO:0000256" key="4">
    <source>
        <dbReference type="ARBA" id="ARBA00022840"/>
    </source>
</evidence>
<comment type="similarity">
    <text evidence="1">Belongs to the disease resistance NB-LRR family.</text>
</comment>
<evidence type="ECO:0000256" key="2">
    <source>
        <dbReference type="ARBA" id="ARBA00022741"/>
    </source>
</evidence>
<feature type="domain" description="Disease resistance protein At4g27190-like leucine-rich repeats" evidence="7">
    <location>
        <begin position="847"/>
        <end position="996"/>
    </location>
</feature>
<evidence type="ECO:0000256" key="1">
    <source>
        <dbReference type="ARBA" id="ARBA00008894"/>
    </source>
</evidence>
<dbReference type="SUPFAM" id="SSF52540">
    <property type="entry name" value="P-loop containing nucleoside triphosphate hydrolases"/>
    <property type="match status" value="1"/>
</dbReference>
<dbReference type="InterPro" id="IPR050905">
    <property type="entry name" value="Plant_NBS-LRR"/>
</dbReference>
<evidence type="ECO:0000256" key="3">
    <source>
        <dbReference type="ARBA" id="ARBA00022821"/>
    </source>
</evidence>
<dbReference type="Gene3D" id="3.80.10.10">
    <property type="entry name" value="Ribonuclease Inhibitor"/>
    <property type="match status" value="3"/>
</dbReference>
<feature type="domain" description="Disease resistance protein At4g27190-like leucine-rich repeats" evidence="7">
    <location>
        <begin position="702"/>
        <end position="803"/>
    </location>
</feature>
<comment type="caution">
    <text evidence="8">The sequence shown here is derived from an EMBL/GenBank/DDBJ whole genome shotgun (WGS) entry which is preliminary data.</text>
</comment>
<feature type="domain" description="Disease resistance protein At4g27190-like leucine-rich repeats" evidence="7">
    <location>
        <begin position="492"/>
        <end position="528"/>
    </location>
</feature>
<dbReference type="InterPro" id="IPR002182">
    <property type="entry name" value="NB-ARC"/>
</dbReference>
<dbReference type="PANTHER" id="PTHR33463:SF198">
    <property type="entry name" value="RPP4C3"/>
    <property type="match status" value="1"/>
</dbReference>
<dbReference type="GO" id="GO:0005524">
    <property type="term" value="F:ATP binding"/>
    <property type="evidence" value="ECO:0007669"/>
    <property type="project" value="UniProtKB-KW"/>
</dbReference>
<protein>
    <submittedName>
        <fullName evidence="8">Putative disease resistance protein</fullName>
    </submittedName>
</protein>
<dbReference type="EMBL" id="JAAIUW010000002">
    <property type="protein sequence ID" value="KAF7840444.1"/>
    <property type="molecule type" value="Genomic_DNA"/>
</dbReference>
<dbReference type="OrthoDB" id="786439at2759"/>
<evidence type="ECO:0000313" key="8">
    <source>
        <dbReference type="EMBL" id="KAF7840444.1"/>
    </source>
</evidence>
<accession>A0A834X8X7</accession>
<keyword evidence="9" id="KW-1185">Reference proteome</keyword>
<feature type="domain" description="NB-ARC" evidence="6">
    <location>
        <begin position="163"/>
        <end position="327"/>
    </location>
</feature>
<keyword evidence="4" id="KW-0067">ATP-binding</keyword>
<evidence type="ECO:0000256" key="5">
    <source>
        <dbReference type="SAM" id="Coils"/>
    </source>
</evidence>
<feature type="domain" description="Disease resistance protein At4g27190-like leucine-rich repeats" evidence="7">
    <location>
        <begin position="1131"/>
        <end position="1236"/>
    </location>
</feature>
<dbReference type="SUPFAM" id="SSF52058">
    <property type="entry name" value="L domain-like"/>
    <property type="match status" value="2"/>
</dbReference>
<evidence type="ECO:0000259" key="6">
    <source>
        <dbReference type="Pfam" id="PF00931"/>
    </source>
</evidence>
<keyword evidence="5" id="KW-0175">Coiled coil</keyword>